<dbReference type="RefSeq" id="WP_345439086.1">
    <property type="nucleotide sequence ID" value="NZ_BAABHK010000016.1"/>
</dbReference>
<keyword evidence="3 4" id="KW-0592">Phosphate transport</keyword>
<reference evidence="8" key="1">
    <citation type="journal article" date="2019" name="Int. J. Syst. Evol. Microbiol.">
        <title>The Global Catalogue of Microorganisms (GCM) 10K type strain sequencing project: providing services to taxonomists for standard genome sequencing and annotation.</title>
        <authorList>
            <consortium name="The Broad Institute Genomics Platform"/>
            <consortium name="The Broad Institute Genome Sequencing Center for Infectious Disease"/>
            <person name="Wu L."/>
            <person name="Ma J."/>
        </authorList>
    </citation>
    <scope>NUCLEOTIDE SEQUENCE [LARGE SCALE GENOMIC DNA]</scope>
    <source>
        <strain evidence="8">JCM 17939</strain>
    </source>
</reference>
<dbReference type="InterPro" id="IPR005673">
    <property type="entry name" value="ABC_phos-bd_PstS"/>
</dbReference>
<dbReference type="InterPro" id="IPR050962">
    <property type="entry name" value="Phosphate-bind_PstS"/>
</dbReference>
<organism evidence="7 8">
    <name type="scientific">Actinoallomurus vinaceus</name>
    <dbReference type="NCBI Taxonomy" id="1080074"/>
    <lineage>
        <taxon>Bacteria</taxon>
        <taxon>Bacillati</taxon>
        <taxon>Actinomycetota</taxon>
        <taxon>Actinomycetes</taxon>
        <taxon>Streptosporangiales</taxon>
        <taxon>Thermomonosporaceae</taxon>
        <taxon>Actinoallomurus</taxon>
    </lineage>
</organism>
<dbReference type="InterPro" id="IPR024370">
    <property type="entry name" value="PBP_domain"/>
</dbReference>
<comment type="similarity">
    <text evidence="1 4">Belongs to the PstS family.</text>
</comment>
<comment type="caution">
    <text evidence="7">The sequence shown here is derived from an EMBL/GenBank/DDBJ whole genome shotgun (WGS) entry which is preliminary data.</text>
</comment>
<feature type="chain" id="PRO_5045117445" description="Phosphate-binding protein" evidence="5">
    <location>
        <begin position="26"/>
        <end position="366"/>
    </location>
</feature>
<dbReference type="PROSITE" id="PS51257">
    <property type="entry name" value="PROKAR_LIPOPROTEIN"/>
    <property type="match status" value="1"/>
</dbReference>
<evidence type="ECO:0000256" key="5">
    <source>
        <dbReference type="SAM" id="SignalP"/>
    </source>
</evidence>
<protein>
    <recommendedName>
        <fullName evidence="4">Phosphate-binding protein</fullName>
    </recommendedName>
</protein>
<evidence type="ECO:0000256" key="4">
    <source>
        <dbReference type="PIRNR" id="PIRNR002756"/>
    </source>
</evidence>
<keyword evidence="2 4" id="KW-0813">Transport</keyword>
<keyword evidence="8" id="KW-1185">Reference proteome</keyword>
<sequence length="366" mass="37106">MINSTRLAALGGVALAGALALTACGTDDNGGKTGGSGGTAASGDCVKTSVNAAGSTAQANAISEWTKGYQQNCAGANLNYNANGSGAGIQAFTQGQAAFAGSDSALKPEEHGPADARCKTGKALDLPMVVGPIAVVYNLKGVDGLQLSPTTLASIFAGKIKTWDDAAIKKDNPQAKLPSTKISTVHRADDSGTTDNFTKFLTATAPDIWKFAGGKKWTAPGGQGATKSDGVSTVVKQTDGAISYAELSYATNGKLQTAKVANGSGQFVEVSSDTASKGAAGATIAGTGNDLALKVDYKTKDGYPIVLVTYEIVCEKGLPDQQAKFVKSYLTYTSSQQGQSVLSGLGYAPLPDTILTKVQAAVKGLS</sequence>
<evidence type="ECO:0000256" key="2">
    <source>
        <dbReference type="ARBA" id="ARBA00022448"/>
    </source>
</evidence>
<dbReference type="SUPFAM" id="SSF53850">
    <property type="entry name" value="Periplasmic binding protein-like II"/>
    <property type="match status" value="1"/>
</dbReference>
<proteinExistence type="inferred from homology"/>
<evidence type="ECO:0000313" key="8">
    <source>
        <dbReference type="Proteomes" id="UP001501442"/>
    </source>
</evidence>
<keyword evidence="5" id="KW-0732">Signal</keyword>
<accession>A0ABP8UNP0</accession>
<gene>
    <name evidence="7" type="primary">pstS_2</name>
    <name evidence="7" type="ORF">GCM10023196_084520</name>
</gene>
<evidence type="ECO:0000259" key="6">
    <source>
        <dbReference type="Pfam" id="PF12849"/>
    </source>
</evidence>
<feature type="signal peptide" evidence="5">
    <location>
        <begin position="1"/>
        <end position="25"/>
    </location>
</feature>
<name>A0ABP8UNP0_9ACTN</name>
<dbReference type="PIRSF" id="PIRSF002756">
    <property type="entry name" value="PstS"/>
    <property type="match status" value="1"/>
</dbReference>
<dbReference type="NCBIfam" id="TIGR00975">
    <property type="entry name" value="3a0107s03"/>
    <property type="match status" value="1"/>
</dbReference>
<dbReference type="PANTHER" id="PTHR42996:SF1">
    <property type="entry name" value="PHOSPHATE-BINDING PROTEIN PSTS"/>
    <property type="match status" value="1"/>
</dbReference>
<dbReference type="EMBL" id="BAABHK010000016">
    <property type="protein sequence ID" value="GAA4636093.1"/>
    <property type="molecule type" value="Genomic_DNA"/>
</dbReference>
<dbReference type="CDD" id="cd13565">
    <property type="entry name" value="PBP2_PstS"/>
    <property type="match status" value="1"/>
</dbReference>
<dbReference type="Gene3D" id="3.40.190.10">
    <property type="entry name" value="Periplasmic binding protein-like II"/>
    <property type="match status" value="2"/>
</dbReference>
<evidence type="ECO:0000256" key="1">
    <source>
        <dbReference type="ARBA" id="ARBA00008725"/>
    </source>
</evidence>
<dbReference type="Pfam" id="PF12849">
    <property type="entry name" value="PBP_like_2"/>
    <property type="match status" value="1"/>
</dbReference>
<evidence type="ECO:0000313" key="7">
    <source>
        <dbReference type="EMBL" id="GAA4636093.1"/>
    </source>
</evidence>
<dbReference type="Proteomes" id="UP001501442">
    <property type="component" value="Unassembled WGS sequence"/>
</dbReference>
<dbReference type="PANTHER" id="PTHR42996">
    <property type="entry name" value="PHOSPHATE-BINDING PROTEIN PSTS"/>
    <property type="match status" value="1"/>
</dbReference>
<feature type="domain" description="PBP" evidence="6">
    <location>
        <begin position="40"/>
        <end position="335"/>
    </location>
</feature>
<evidence type="ECO:0000256" key="3">
    <source>
        <dbReference type="ARBA" id="ARBA00022592"/>
    </source>
</evidence>